<gene>
    <name evidence="1" type="ORF">EGH24_01405</name>
</gene>
<dbReference type="InterPro" id="IPR045397">
    <property type="entry name" value="TumE-like"/>
</dbReference>
<sequence length="114" mass="12997">MAGDDGATLVIDRREEFGETYAHARAWRVPVSDRYPDGVKYSFQYGTKDDTKTDTATDDGTIIRYDNFPDHPNAAIHHKHLPDGTVEAVEFAGLRPLFEAFKTEVTEDYDEQWN</sequence>
<dbReference type="OrthoDB" id="294990at2157"/>
<dbReference type="Pfam" id="PF20126">
    <property type="entry name" value="TumE"/>
    <property type="match status" value="1"/>
</dbReference>
<accession>A0A8J8PBG8</accession>
<dbReference type="AlphaFoldDB" id="A0A8J8PBG8"/>
<dbReference type="Proteomes" id="UP000705823">
    <property type="component" value="Unassembled WGS sequence"/>
</dbReference>
<evidence type="ECO:0000313" key="2">
    <source>
        <dbReference type="Proteomes" id="UP000705823"/>
    </source>
</evidence>
<reference evidence="1" key="1">
    <citation type="submission" date="2019-02" db="EMBL/GenBank/DDBJ databases">
        <title>Halonotius sp. a new haloarchaeum isolated from saline soil.</title>
        <authorList>
            <person name="Duran-Viseras A."/>
            <person name="Sanchez-Porro C."/>
            <person name="Ventosa A."/>
        </authorList>
    </citation>
    <scope>NUCLEOTIDE SEQUENCE</scope>
    <source>
        <strain evidence="1">F15B</strain>
    </source>
</reference>
<name>A0A8J8PBG8_9EURY</name>
<protein>
    <submittedName>
        <fullName evidence="1">Uncharacterized protein</fullName>
    </submittedName>
</protein>
<organism evidence="1 2">
    <name type="scientific">Halonotius terrestris</name>
    <dbReference type="NCBI Taxonomy" id="2487750"/>
    <lineage>
        <taxon>Archaea</taxon>
        <taxon>Methanobacteriati</taxon>
        <taxon>Methanobacteriota</taxon>
        <taxon>Stenosarchaea group</taxon>
        <taxon>Halobacteria</taxon>
        <taxon>Halobacteriales</taxon>
        <taxon>Haloferacaceae</taxon>
        <taxon>Halonotius</taxon>
    </lineage>
</organism>
<proteinExistence type="predicted"/>
<dbReference type="EMBL" id="RKLU01000001">
    <property type="protein sequence ID" value="TQQ83478.1"/>
    <property type="molecule type" value="Genomic_DNA"/>
</dbReference>
<evidence type="ECO:0000313" key="1">
    <source>
        <dbReference type="EMBL" id="TQQ83478.1"/>
    </source>
</evidence>
<keyword evidence="2" id="KW-1185">Reference proteome</keyword>
<dbReference type="RefSeq" id="WP_142978385.1">
    <property type="nucleotide sequence ID" value="NZ_RKLU01000001.1"/>
</dbReference>
<comment type="caution">
    <text evidence="1">The sequence shown here is derived from an EMBL/GenBank/DDBJ whole genome shotgun (WGS) entry which is preliminary data.</text>
</comment>